<organism evidence="1 2">
    <name type="scientific">Prymnesium parvum</name>
    <name type="common">Toxic golden alga</name>
    <dbReference type="NCBI Taxonomy" id="97485"/>
    <lineage>
        <taxon>Eukaryota</taxon>
        <taxon>Haptista</taxon>
        <taxon>Haptophyta</taxon>
        <taxon>Prymnesiophyceae</taxon>
        <taxon>Prymnesiales</taxon>
        <taxon>Prymnesiaceae</taxon>
        <taxon>Prymnesium</taxon>
    </lineage>
</organism>
<dbReference type="AlphaFoldDB" id="A0AB34JP79"/>
<dbReference type="Proteomes" id="UP001515480">
    <property type="component" value="Unassembled WGS sequence"/>
</dbReference>
<dbReference type="EMBL" id="JBGBPQ010000005">
    <property type="protein sequence ID" value="KAL1523859.1"/>
    <property type="molecule type" value="Genomic_DNA"/>
</dbReference>
<gene>
    <name evidence="1" type="ORF">AB1Y20_018779</name>
</gene>
<reference evidence="1 2" key="1">
    <citation type="journal article" date="2024" name="Science">
        <title>Giant polyketide synthase enzymes in the biosynthesis of giant marine polyether toxins.</title>
        <authorList>
            <person name="Fallon T.R."/>
            <person name="Shende V.V."/>
            <person name="Wierzbicki I.H."/>
            <person name="Pendleton A.L."/>
            <person name="Watervoot N.F."/>
            <person name="Auber R.P."/>
            <person name="Gonzalez D.J."/>
            <person name="Wisecaver J.H."/>
            <person name="Moore B.S."/>
        </authorList>
    </citation>
    <scope>NUCLEOTIDE SEQUENCE [LARGE SCALE GENOMIC DNA]</scope>
    <source>
        <strain evidence="1 2">12B1</strain>
    </source>
</reference>
<accession>A0AB34JP79</accession>
<evidence type="ECO:0000313" key="2">
    <source>
        <dbReference type="Proteomes" id="UP001515480"/>
    </source>
</evidence>
<sequence length="151" mass="15498">MTGFGAYTTFDLIPAVRSVTGNCVDEVGCDWEAVTLCAFAQVPPAKAKVAFLVCMDESEAATTEAAGKECAARGGIDFSAVETCLGGAQRASLLQEASEAFNAKLPGRTTIPHTFVNEADVSPSYQAISSALCKDGSAAPACKGYAAECSV</sequence>
<name>A0AB34JP79_PRYPA</name>
<protein>
    <submittedName>
        <fullName evidence="1">Uncharacterized protein</fullName>
    </submittedName>
</protein>
<proteinExistence type="predicted"/>
<comment type="caution">
    <text evidence="1">The sequence shown here is derived from an EMBL/GenBank/DDBJ whole genome shotgun (WGS) entry which is preliminary data.</text>
</comment>
<evidence type="ECO:0000313" key="1">
    <source>
        <dbReference type="EMBL" id="KAL1523859.1"/>
    </source>
</evidence>
<keyword evidence="2" id="KW-1185">Reference proteome</keyword>